<evidence type="ECO:0000313" key="1">
    <source>
        <dbReference type="WBParaSite" id="SSLN_0002032801-mRNA-1"/>
    </source>
</evidence>
<proteinExistence type="predicted"/>
<dbReference type="AlphaFoldDB" id="A0A183TSZ8"/>
<name>A0A183TSZ8_SCHSO</name>
<sequence>LSFHTFSFFPVSCIQEIWDEYRDSIYYLARYGPHEGIFEKLTAFTPIRQNTFDEIKYDILVHVVAPSQLHSSQHGVDAEDSGAFQDFRVRDPVLPSQLQYFTEAAEMKVIQLPGLAQVDGPGLRSVKECRQDDDLVHLQFVVQVNTVPIPNGGLQPAEGLSGFGDPLGNLVIDSRVA</sequence>
<accession>A0A183TSZ8</accession>
<protein>
    <submittedName>
        <fullName evidence="1">CPSF_A domain-containing protein</fullName>
    </submittedName>
</protein>
<reference evidence="1" key="1">
    <citation type="submission" date="2016-06" db="UniProtKB">
        <authorList>
            <consortium name="WormBaseParasite"/>
        </authorList>
    </citation>
    <scope>IDENTIFICATION</scope>
</reference>
<dbReference type="WBParaSite" id="SSLN_0002032801-mRNA-1">
    <property type="protein sequence ID" value="SSLN_0002032801-mRNA-1"/>
    <property type="gene ID" value="SSLN_0002032801"/>
</dbReference>
<organism evidence="1">
    <name type="scientific">Schistocephalus solidus</name>
    <name type="common">Tapeworm</name>
    <dbReference type="NCBI Taxonomy" id="70667"/>
    <lineage>
        <taxon>Eukaryota</taxon>
        <taxon>Metazoa</taxon>
        <taxon>Spiralia</taxon>
        <taxon>Lophotrochozoa</taxon>
        <taxon>Platyhelminthes</taxon>
        <taxon>Cestoda</taxon>
        <taxon>Eucestoda</taxon>
        <taxon>Diphyllobothriidea</taxon>
        <taxon>Diphyllobothriidae</taxon>
        <taxon>Schistocephalus</taxon>
    </lineage>
</organism>